<dbReference type="Pfam" id="PF00702">
    <property type="entry name" value="Hydrolase"/>
    <property type="match status" value="1"/>
</dbReference>
<protein>
    <submittedName>
        <fullName evidence="1">HAD family phosphatase</fullName>
    </submittedName>
</protein>
<dbReference type="AlphaFoldDB" id="A0A6N9TMT5"/>
<dbReference type="PANTHER" id="PTHR43611">
    <property type="entry name" value="ALPHA-D-GLUCOSE 1-PHOSPHATE PHOSPHATASE"/>
    <property type="match status" value="1"/>
</dbReference>
<dbReference type="PANTHER" id="PTHR43611:SF3">
    <property type="entry name" value="FLAVIN MONONUCLEOTIDE HYDROLASE 1, CHLOROPLATIC"/>
    <property type="match status" value="1"/>
</dbReference>
<dbReference type="Gene3D" id="3.40.50.1000">
    <property type="entry name" value="HAD superfamily/HAD-like"/>
    <property type="match status" value="1"/>
</dbReference>
<gene>
    <name evidence="1" type="ORF">G3N55_00765</name>
</gene>
<dbReference type="SUPFAM" id="SSF56784">
    <property type="entry name" value="HAD-like"/>
    <property type="match status" value="1"/>
</dbReference>
<dbReference type="InterPro" id="IPR036412">
    <property type="entry name" value="HAD-like_sf"/>
</dbReference>
<evidence type="ECO:0000313" key="2">
    <source>
        <dbReference type="Proteomes" id="UP000469346"/>
    </source>
</evidence>
<sequence>MNGPPIPPAACSDACGHAGVRAVLFDFGGVLAEEGFREGLRAIARRFGLDPEAFARSAADAVYETGYVTGRGAEADFWAALRGRWGIPGRDSDLSGEILSRFVLRPWMLDWVRAVRRRGLAAVLLSDQTDWLERLDAAAGFGREFDRVFNSYRMGKGKRDASLFDDVAAELGRAPHRLLFVDDDAGNVGRARSRGWHAHLYRDRPGFEAVMRGIGVSLPARG</sequence>
<dbReference type="RefSeq" id="WP_163297544.1">
    <property type="nucleotide sequence ID" value="NZ_JAAGRR010000003.1"/>
</dbReference>
<accession>A0A6N9TMT5</accession>
<proteinExistence type="predicted"/>
<keyword evidence="2" id="KW-1185">Reference proteome</keyword>
<dbReference type="Proteomes" id="UP000469346">
    <property type="component" value="Unassembled WGS sequence"/>
</dbReference>
<dbReference type="EMBL" id="JAAGRR010000003">
    <property type="protein sequence ID" value="NDY41383.1"/>
    <property type="molecule type" value="Genomic_DNA"/>
</dbReference>
<dbReference type="CDD" id="cd02603">
    <property type="entry name" value="HAD_sEH-N_like"/>
    <property type="match status" value="1"/>
</dbReference>
<reference evidence="1 2" key="1">
    <citation type="submission" date="2020-02" db="EMBL/GenBank/DDBJ databases">
        <title>Comparative genomics of sulfur disproportionating microorganisms.</title>
        <authorList>
            <person name="Ward L.M."/>
            <person name="Bertran E."/>
            <person name="Johnston D.T."/>
        </authorList>
    </citation>
    <scope>NUCLEOTIDE SEQUENCE [LARGE SCALE GENOMIC DNA]</scope>
    <source>
        <strain evidence="1 2">DSM 100025</strain>
    </source>
</reference>
<dbReference type="InterPro" id="IPR023214">
    <property type="entry name" value="HAD_sf"/>
</dbReference>
<dbReference type="PRINTS" id="PR00413">
    <property type="entry name" value="HADHALOGNASE"/>
</dbReference>
<name>A0A6N9TMT5_DISTH</name>
<comment type="caution">
    <text evidence="1">The sequence shown here is derived from an EMBL/GenBank/DDBJ whole genome shotgun (WGS) entry which is preliminary data.</text>
</comment>
<dbReference type="InterPro" id="IPR006439">
    <property type="entry name" value="HAD-SF_hydro_IA"/>
</dbReference>
<evidence type="ECO:0000313" key="1">
    <source>
        <dbReference type="EMBL" id="NDY41383.1"/>
    </source>
</evidence>
<organism evidence="1 2">
    <name type="scientific">Dissulfurirhabdus thermomarina</name>
    <dbReference type="NCBI Taxonomy" id="1765737"/>
    <lineage>
        <taxon>Bacteria</taxon>
        <taxon>Deltaproteobacteria</taxon>
        <taxon>Dissulfurirhabdaceae</taxon>
        <taxon>Dissulfurirhabdus</taxon>
    </lineage>
</organism>